<dbReference type="InterPro" id="IPR038772">
    <property type="entry name" value="Sph/SMPD2-like"/>
</dbReference>
<evidence type="ECO:0000256" key="4">
    <source>
        <dbReference type="ARBA" id="ARBA00006335"/>
    </source>
</evidence>
<dbReference type="AlphaFoldDB" id="A0A4S8MH03"/>
<evidence type="ECO:0000256" key="3">
    <source>
        <dbReference type="ARBA" id="ARBA00004991"/>
    </source>
</evidence>
<evidence type="ECO:0000256" key="9">
    <source>
        <dbReference type="ARBA" id="ARBA00022919"/>
    </source>
</evidence>
<accession>A0A4S8MH03</accession>
<keyword evidence="7" id="KW-0378">Hydrolase</keyword>
<dbReference type="GO" id="GO:0006665">
    <property type="term" value="P:sphingolipid metabolic process"/>
    <property type="evidence" value="ECO:0007669"/>
    <property type="project" value="UniProtKB-KW"/>
</dbReference>
<keyword evidence="8" id="KW-0460">Magnesium</keyword>
<reference evidence="15 16" key="1">
    <citation type="journal article" date="2019" name="Nat. Ecol. Evol.">
        <title>Megaphylogeny resolves global patterns of mushroom evolution.</title>
        <authorList>
            <person name="Varga T."/>
            <person name="Krizsan K."/>
            <person name="Foldi C."/>
            <person name="Dima B."/>
            <person name="Sanchez-Garcia M."/>
            <person name="Sanchez-Ramirez S."/>
            <person name="Szollosi G.J."/>
            <person name="Szarkandi J.G."/>
            <person name="Papp V."/>
            <person name="Albert L."/>
            <person name="Andreopoulos W."/>
            <person name="Angelini C."/>
            <person name="Antonin V."/>
            <person name="Barry K.W."/>
            <person name="Bougher N.L."/>
            <person name="Buchanan P."/>
            <person name="Buyck B."/>
            <person name="Bense V."/>
            <person name="Catcheside P."/>
            <person name="Chovatia M."/>
            <person name="Cooper J."/>
            <person name="Damon W."/>
            <person name="Desjardin D."/>
            <person name="Finy P."/>
            <person name="Geml J."/>
            <person name="Haridas S."/>
            <person name="Hughes K."/>
            <person name="Justo A."/>
            <person name="Karasinski D."/>
            <person name="Kautmanova I."/>
            <person name="Kiss B."/>
            <person name="Kocsube S."/>
            <person name="Kotiranta H."/>
            <person name="LaButti K.M."/>
            <person name="Lechner B.E."/>
            <person name="Liimatainen K."/>
            <person name="Lipzen A."/>
            <person name="Lukacs Z."/>
            <person name="Mihaltcheva S."/>
            <person name="Morgado L.N."/>
            <person name="Niskanen T."/>
            <person name="Noordeloos M.E."/>
            <person name="Ohm R.A."/>
            <person name="Ortiz-Santana B."/>
            <person name="Ovrebo C."/>
            <person name="Racz N."/>
            <person name="Riley R."/>
            <person name="Savchenko A."/>
            <person name="Shiryaev A."/>
            <person name="Soop K."/>
            <person name="Spirin V."/>
            <person name="Szebenyi C."/>
            <person name="Tomsovsky M."/>
            <person name="Tulloss R.E."/>
            <person name="Uehling J."/>
            <person name="Grigoriev I.V."/>
            <person name="Vagvolgyi C."/>
            <person name="Papp T."/>
            <person name="Martin F.M."/>
            <person name="Miettinen O."/>
            <person name="Hibbett D.S."/>
            <person name="Nagy L.G."/>
        </authorList>
    </citation>
    <scope>NUCLEOTIDE SEQUENCE [LARGE SCALE GENOMIC DNA]</scope>
    <source>
        <strain evidence="15 16">CBS 962.96</strain>
    </source>
</reference>
<dbReference type="GO" id="GO:0046872">
    <property type="term" value="F:metal ion binding"/>
    <property type="evidence" value="ECO:0007669"/>
    <property type="project" value="UniProtKB-KW"/>
</dbReference>
<sequence>MAETRINIFTMNCWGLKYVSKFRIERIRALASELSKSTEYDIVALQELWVYSDFEHVRDMLSGHLPQAKFFYSGALGAGLAIFTRFPIISTEVHPYSLNGEPIDVGGGDWFVGKAAASVVLSHPVLGQLQVMNTHLYAKGGEDGPEYRRAHRLIGAWELAKIARQAAELGRYVIAVGDYNSIPSTLPIAIIRQHAGFSDSWLVTHPFSNASATIPSSPQDAIDEFGVTGDSPINSWSAGKSFDPQTSQNFGKRLDYVFYRQPRLLPHLNGASIPTLRSTDCRVMFTQEVPGATYSFSDHFGLRATIEIQNPSDTKPASASAPDLESAESQNAWSSAADSAEPSELSDATLTIMLEALSQAYQISKRRSRKELSVFILCVLVLSAVIISSPWFPHSWISPIFMVFNVAVAWWGTTMLYEGFLFGNWERNAYMNTIEELEIHQKALEAEGRRQAI</sequence>
<dbReference type="PANTHER" id="PTHR16320:SF24">
    <property type="entry name" value="PHOSPHODIESTERASE, PUTATIVE-RELATED"/>
    <property type="match status" value="1"/>
</dbReference>
<keyword evidence="10 13" id="KW-1133">Transmembrane helix</keyword>
<dbReference type="PANTHER" id="PTHR16320">
    <property type="entry name" value="SPHINGOMYELINASE FAMILY MEMBER"/>
    <property type="match status" value="1"/>
</dbReference>
<evidence type="ECO:0000313" key="15">
    <source>
        <dbReference type="EMBL" id="THV01414.1"/>
    </source>
</evidence>
<keyword evidence="11" id="KW-0443">Lipid metabolism</keyword>
<evidence type="ECO:0000256" key="6">
    <source>
        <dbReference type="ARBA" id="ARBA00022723"/>
    </source>
</evidence>
<evidence type="ECO:0000313" key="16">
    <source>
        <dbReference type="Proteomes" id="UP000297245"/>
    </source>
</evidence>
<comment type="subcellular location">
    <subcellularLocation>
        <location evidence="1">Membrane</location>
        <topology evidence="1">Multi-pass membrane protein</topology>
    </subcellularLocation>
</comment>
<evidence type="ECO:0000256" key="12">
    <source>
        <dbReference type="ARBA" id="ARBA00023136"/>
    </source>
</evidence>
<dbReference type="Gene3D" id="3.60.10.10">
    <property type="entry name" value="Endonuclease/exonuclease/phosphatase"/>
    <property type="match status" value="1"/>
</dbReference>
<dbReference type="SUPFAM" id="SSF56219">
    <property type="entry name" value="DNase I-like"/>
    <property type="match status" value="1"/>
</dbReference>
<evidence type="ECO:0000256" key="1">
    <source>
        <dbReference type="ARBA" id="ARBA00004141"/>
    </source>
</evidence>
<evidence type="ECO:0000256" key="7">
    <source>
        <dbReference type="ARBA" id="ARBA00022801"/>
    </source>
</evidence>
<gene>
    <name evidence="15" type="ORF">K435DRAFT_750243</name>
</gene>
<comment type="pathway">
    <text evidence="3">Sphingolipid metabolism.</text>
</comment>
<evidence type="ECO:0000256" key="5">
    <source>
        <dbReference type="ARBA" id="ARBA00022692"/>
    </source>
</evidence>
<dbReference type="GO" id="GO:0004767">
    <property type="term" value="F:sphingomyelin phosphodiesterase activity"/>
    <property type="evidence" value="ECO:0007669"/>
    <property type="project" value="InterPro"/>
</dbReference>
<evidence type="ECO:0000256" key="13">
    <source>
        <dbReference type="SAM" id="Phobius"/>
    </source>
</evidence>
<dbReference type="OrthoDB" id="387657at2759"/>
<feature type="transmembrane region" description="Helical" evidence="13">
    <location>
        <begin position="372"/>
        <end position="391"/>
    </location>
</feature>
<dbReference type="InterPro" id="IPR036691">
    <property type="entry name" value="Endo/exonu/phosph_ase_sf"/>
</dbReference>
<dbReference type="InterPro" id="IPR005135">
    <property type="entry name" value="Endo/exonuclease/phosphatase"/>
</dbReference>
<dbReference type="Pfam" id="PF03372">
    <property type="entry name" value="Exo_endo_phos"/>
    <property type="match status" value="1"/>
</dbReference>
<evidence type="ECO:0000256" key="8">
    <source>
        <dbReference type="ARBA" id="ARBA00022842"/>
    </source>
</evidence>
<protein>
    <submittedName>
        <fullName evidence="15">DNase I-like protein</fullName>
    </submittedName>
</protein>
<comment type="similarity">
    <text evidence="4">Belongs to the neutral sphingomyelinase family.</text>
</comment>
<dbReference type="GO" id="GO:0016020">
    <property type="term" value="C:membrane"/>
    <property type="evidence" value="ECO:0007669"/>
    <property type="project" value="UniProtKB-SubCell"/>
</dbReference>
<evidence type="ECO:0000259" key="14">
    <source>
        <dbReference type="Pfam" id="PF03372"/>
    </source>
</evidence>
<keyword evidence="16" id="KW-1185">Reference proteome</keyword>
<keyword evidence="12 13" id="KW-0472">Membrane</keyword>
<evidence type="ECO:0000256" key="2">
    <source>
        <dbReference type="ARBA" id="ARBA00004760"/>
    </source>
</evidence>
<comment type="pathway">
    <text evidence="2">Lipid metabolism; sphingolipid metabolism.</text>
</comment>
<dbReference type="EMBL" id="ML179090">
    <property type="protein sequence ID" value="THV01414.1"/>
    <property type="molecule type" value="Genomic_DNA"/>
</dbReference>
<dbReference type="Proteomes" id="UP000297245">
    <property type="component" value="Unassembled WGS sequence"/>
</dbReference>
<keyword evidence="5 13" id="KW-0812">Transmembrane</keyword>
<organism evidence="15 16">
    <name type="scientific">Dendrothele bispora (strain CBS 962.96)</name>
    <dbReference type="NCBI Taxonomy" id="1314807"/>
    <lineage>
        <taxon>Eukaryota</taxon>
        <taxon>Fungi</taxon>
        <taxon>Dikarya</taxon>
        <taxon>Basidiomycota</taxon>
        <taxon>Agaricomycotina</taxon>
        <taxon>Agaricomycetes</taxon>
        <taxon>Agaricomycetidae</taxon>
        <taxon>Agaricales</taxon>
        <taxon>Agaricales incertae sedis</taxon>
        <taxon>Dendrothele</taxon>
    </lineage>
</organism>
<feature type="domain" description="Endonuclease/exonuclease/phosphatase" evidence="14">
    <location>
        <begin position="10"/>
        <end position="299"/>
    </location>
</feature>
<evidence type="ECO:0000256" key="11">
    <source>
        <dbReference type="ARBA" id="ARBA00023098"/>
    </source>
</evidence>
<name>A0A4S8MH03_DENBC</name>
<proteinExistence type="inferred from homology"/>
<keyword evidence="6" id="KW-0479">Metal-binding</keyword>
<feature type="transmembrane region" description="Helical" evidence="13">
    <location>
        <begin position="397"/>
        <end position="417"/>
    </location>
</feature>
<keyword evidence="9" id="KW-0746">Sphingolipid metabolism</keyword>
<evidence type="ECO:0000256" key="10">
    <source>
        <dbReference type="ARBA" id="ARBA00022989"/>
    </source>
</evidence>